<keyword evidence="4" id="KW-0645">Protease</keyword>
<dbReference type="InterPro" id="IPR050491">
    <property type="entry name" value="AmpC-like"/>
</dbReference>
<dbReference type="GO" id="GO:0016020">
    <property type="term" value="C:membrane"/>
    <property type="evidence" value="ECO:0007669"/>
    <property type="project" value="UniProtKB-SubCell"/>
</dbReference>
<evidence type="ECO:0000256" key="1">
    <source>
        <dbReference type="ARBA" id="ARBA00004370"/>
    </source>
</evidence>
<evidence type="ECO:0000256" key="2">
    <source>
        <dbReference type="ARBA" id="ARBA00023136"/>
    </source>
</evidence>
<dbReference type="AlphaFoldDB" id="A0A150IJV3"/>
<dbReference type="InterPro" id="IPR012338">
    <property type="entry name" value="Beta-lactam/transpept-like"/>
</dbReference>
<gene>
    <name evidence="4" type="ORF">APG10_01004</name>
    <name evidence="5" type="ORF">APG11_00028</name>
    <name evidence="6" type="ORF">APG12_00027</name>
</gene>
<dbReference type="Proteomes" id="UP000092401">
    <property type="component" value="Unassembled WGS sequence"/>
</dbReference>
<proteinExistence type="predicted"/>
<dbReference type="GO" id="GO:0004180">
    <property type="term" value="F:carboxypeptidase activity"/>
    <property type="evidence" value="ECO:0007669"/>
    <property type="project" value="UniProtKB-KW"/>
</dbReference>
<dbReference type="SUPFAM" id="SSF56601">
    <property type="entry name" value="beta-lactamase/transpeptidase-like"/>
    <property type="match status" value="1"/>
</dbReference>
<accession>A0A150IUP3</accession>
<keyword evidence="4" id="KW-0121">Carboxypeptidase</keyword>
<evidence type="ECO:0000313" key="4">
    <source>
        <dbReference type="EMBL" id="KYC45301.1"/>
    </source>
</evidence>
<dbReference type="InterPro" id="IPR001466">
    <property type="entry name" value="Beta-lactam-related"/>
</dbReference>
<accession>A0A150IJV3</accession>
<dbReference type="PANTHER" id="PTHR46825">
    <property type="entry name" value="D-ALANYL-D-ALANINE-CARBOXYPEPTIDASE/ENDOPEPTIDASE AMPH"/>
    <property type="match status" value="1"/>
</dbReference>
<keyword evidence="4" id="KW-0378">Hydrolase</keyword>
<keyword evidence="2" id="KW-0472">Membrane</keyword>
<dbReference type="EMBL" id="LNGF01000001">
    <property type="protein sequence ID" value="KYC48717.1"/>
    <property type="molecule type" value="Genomic_DNA"/>
</dbReference>
<evidence type="ECO:0000313" key="8">
    <source>
        <dbReference type="Proteomes" id="UP000092401"/>
    </source>
</evidence>
<comment type="caution">
    <text evidence="4">The sequence shown here is derived from an EMBL/GenBank/DDBJ whole genome shotgun (WGS) entry which is preliminary data.</text>
</comment>
<organism evidence="4 8">
    <name type="scientific">Candidatus Methanofastidiosum methylothiophilum</name>
    <dbReference type="NCBI Taxonomy" id="1705564"/>
    <lineage>
        <taxon>Archaea</taxon>
        <taxon>Methanobacteriati</taxon>
        <taxon>Methanobacteriota</taxon>
        <taxon>Stenosarchaea group</taxon>
        <taxon>Candidatus Methanofastidiosia</taxon>
        <taxon>Candidatus Methanofastidiosales</taxon>
        <taxon>Candidatus Methanofastidiosaceae</taxon>
        <taxon>Candidatus Methanofastidiosum</taxon>
    </lineage>
</organism>
<name>A0A150IJV3_9EURY</name>
<dbReference type="Proteomes" id="UP000091929">
    <property type="component" value="Unassembled WGS sequence"/>
</dbReference>
<comment type="subcellular location">
    <subcellularLocation>
        <location evidence="1">Membrane</location>
    </subcellularLocation>
</comment>
<dbReference type="Pfam" id="PF00144">
    <property type="entry name" value="Beta-lactamase"/>
    <property type="match status" value="1"/>
</dbReference>
<dbReference type="Gene3D" id="3.40.710.10">
    <property type="entry name" value="DD-peptidase/beta-lactamase superfamily"/>
    <property type="match status" value="1"/>
</dbReference>
<evidence type="ECO:0000313" key="7">
    <source>
        <dbReference type="Proteomes" id="UP000091929"/>
    </source>
</evidence>
<evidence type="ECO:0000313" key="6">
    <source>
        <dbReference type="EMBL" id="KYC51365.1"/>
    </source>
</evidence>
<evidence type="ECO:0000259" key="3">
    <source>
        <dbReference type="Pfam" id="PF00144"/>
    </source>
</evidence>
<feature type="domain" description="Beta-lactamase-related" evidence="3">
    <location>
        <begin position="40"/>
        <end position="333"/>
    </location>
</feature>
<dbReference type="Proteomes" id="UP000092403">
    <property type="component" value="Unassembled WGS sequence"/>
</dbReference>
<dbReference type="PATRIC" id="fig|1706436.3.peg.1018"/>
<dbReference type="PANTHER" id="PTHR46825:SF11">
    <property type="entry name" value="PENICILLIN-BINDING PROTEIN 4"/>
    <property type="match status" value="1"/>
</dbReference>
<accession>A0A150J2N7</accession>
<sequence>MNKEQIESSIEKYFKSRVEKDPNIRNAFLFVHSDRLGIHLNLSEGVNSNPKAPYYIASIGKLFTSVVIGILVERGVLSYEDEISKYIDDDILDNLHVYKGVDYSREIKIKHLLNHTSGLHDYFSDKPKSGKPMIDIILSEPNRFWSPREAITWSKENLKSHFPPGEGFHYSDTGYLLLGLIIEKVTLNPFHTALHNFIFTPLKMDNSFLAFYSRPAKNSDYPIADLFARGKNVTNFTSLSIDYAGGGIVSTSEDLFKFMKALSNNQLVNKETFQKMRKGSGFFNLFFIGIDYGYGLMSFKTIPVLMPEKYNVWGNAGSIGSFMFYNEKLDAYLIGNLNNFGYHRKGIRLMFKVIDMLRKIE</sequence>
<dbReference type="EMBL" id="LNGE01000023">
    <property type="protein sequence ID" value="KYC45301.1"/>
    <property type="molecule type" value="Genomic_DNA"/>
</dbReference>
<dbReference type="PATRIC" id="fig|1706438.3.peg.28"/>
<evidence type="ECO:0000313" key="5">
    <source>
        <dbReference type="EMBL" id="KYC48717.1"/>
    </source>
</evidence>
<dbReference type="PATRIC" id="fig|1706437.3.peg.29"/>
<reference evidence="7 8" key="1">
    <citation type="journal article" date="2016" name="ISME J.">
        <title>Chasing the elusive Euryarchaeota class WSA2: genomes reveal a uniquely fastidious methyl-reducing methanogen.</title>
        <authorList>
            <person name="Nobu M.K."/>
            <person name="Narihiro T."/>
            <person name="Kuroda K."/>
            <person name="Mei R."/>
            <person name="Liu W.T."/>
        </authorList>
    </citation>
    <scope>NUCLEOTIDE SEQUENCE [LARGE SCALE GENOMIC DNA]</scope>
    <source>
        <strain evidence="4">B03fssc0709_Meth_Bin005</strain>
        <strain evidence="5">B15fssc0709_Meth_Bin003</strain>
        <strain evidence="6">BMIXfssc0709_Meth_Bin006</strain>
    </source>
</reference>
<dbReference type="EMBL" id="LNJC01000001">
    <property type="protein sequence ID" value="KYC51365.1"/>
    <property type="molecule type" value="Genomic_DNA"/>
</dbReference>
<protein>
    <submittedName>
        <fullName evidence="4">Beta-lactamase/D-alanine carboxypeptidase</fullName>
    </submittedName>
</protein>